<keyword evidence="1 2" id="KW-0732">Signal</keyword>
<feature type="domain" description="Solute-binding protein family 5" evidence="3">
    <location>
        <begin position="90"/>
        <end position="423"/>
    </location>
</feature>
<feature type="signal peptide" evidence="2">
    <location>
        <begin position="1"/>
        <end position="22"/>
    </location>
</feature>
<dbReference type="PANTHER" id="PTHR30290">
    <property type="entry name" value="PERIPLASMIC BINDING COMPONENT OF ABC TRANSPORTER"/>
    <property type="match status" value="1"/>
</dbReference>
<dbReference type="InterPro" id="IPR030678">
    <property type="entry name" value="Peptide/Ni-bd"/>
</dbReference>
<dbReference type="Gene3D" id="3.40.190.10">
    <property type="entry name" value="Periplasmic binding protein-like II"/>
    <property type="match status" value="1"/>
</dbReference>
<gene>
    <name evidence="4" type="ORF">AB4Y30_01675</name>
</gene>
<name>A0AB39HMD2_9BACI</name>
<dbReference type="GO" id="GO:1904680">
    <property type="term" value="F:peptide transmembrane transporter activity"/>
    <property type="evidence" value="ECO:0007669"/>
    <property type="project" value="TreeGrafter"/>
</dbReference>
<dbReference type="AlphaFoldDB" id="A0AB39HMD2"/>
<dbReference type="CDD" id="cd08502">
    <property type="entry name" value="PBP2_NikA_DppA_OppA_like_16"/>
    <property type="match status" value="1"/>
</dbReference>
<dbReference type="PANTHER" id="PTHR30290:SF38">
    <property type="entry name" value="D,D-DIPEPTIDE-BINDING PERIPLASMIC PROTEIN DDPA-RELATED"/>
    <property type="match status" value="1"/>
</dbReference>
<dbReference type="Gene3D" id="3.90.76.10">
    <property type="entry name" value="Dipeptide-binding Protein, Domain 1"/>
    <property type="match status" value="1"/>
</dbReference>
<dbReference type="Pfam" id="PF00496">
    <property type="entry name" value="SBP_bac_5"/>
    <property type="match status" value="1"/>
</dbReference>
<dbReference type="InterPro" id="IPR000914">
    <property type="entry name" value="SBP_5_dom"/>
</dbReference>
<feature type="chain" id="PRO_5044342599" evidence="2">
    <location>
        <begin position="23"/>
        <end position="527"/>
    </location>
</feature>
<dbReference type="GO" id="GO:0043190">
    <property type="term" value="C:ATP-binding cassette (ABC) transporter complex"/>
    <property type="evidence" value="ECO:0007669"/>
    <property type="project" value="InterPro"/>
</dbReference>
<dbReference type="PROSITE" id="PS51257">
    <property type="entry name" value="PROKAR_LIPOPROTEIN"/>
    <property type="match status" value="1"/>
</dbReference>
<reference evidence="4" key="1">
    <citation type="submission" date="2024-07" db="EMBL/GenBank/DDBJ databases">
        <title>Halotolerant mesophilic bacterium Ornithinibacillus sp. 4-3, sp. nov., isolated from soil.</title>
        <authorList>
            <person name="Sidarenka A.V."/>
            <person name="Guliayeva D.E."/>
            <person name="Leanovich S.I."/>
            <person name="Hileuskaya K.S."/>
            <person name="Akhremchuk A.E."/>
            <person name="Sikolenko M.A."/>
            <person name="Valentovich L.N."/>
        </authorList>
    </citation>
    <scope>NUCLEOTIDE SEQUENCE</scope>
    <source>
        <strain evidence="4">4-3</strain>
    </source>
</reference>
<dbReference type="Gene3D" id="3.10.105.10">
    <property type="entry name" value="Dipeptide-binding Protein, Domain 3"/>
    <property type="match status" value="1"/>
</dbReference>
<dbReference type="GO" id="GO:0042597">
    <property type="term" value="C:periplasmic space"/>
    <property type="evidence" value="ECO:0007669"/>
    <property type="project" value="UniProtKB-ARBA"/>
</dbReference>
<evidence type="ECO:0000259" key="3">
    <source>
        <dbReference type="Pfam" id="PF00496"/>
    </source>
</evidence>
<dbReference type="RefSeq" id="WP_368653791.1">
    <property type="nucleotide sequence ID" value="NZ_CP162599.1"/>
</dbReference>
<dbReference type="InterPro" id="IPR039424">
    <property type="entry name" value="SBP_5"/>
</dbReference>
<protein>
    <submittedName>
        <fullName evidence="4">ABC transporter substrate-binding protein</fullName>
    </submittedName>
</protein>
<sequence>MKMKVVYAMVLAFMLSMLVACNSESDDDNSADESNGGADNQEVVAGGEMRVAVHAQPPTIDTHITTATMAPFIMRNVFETLFTQNETFQPTPMLVDSFDLSDDGKTYTFHLREGVQFHNGNEMTADDVVASMNRWIEVTNVGLDGAVFEKVDDYTVEMILEEPKIDTLDILADPSLLAAIMPKDIVENADSTGVTEFIGTGPFKFTEWVQDQHIQLSAFGDYQPVDAPTDGLSGAKEALLDDIYFVFVPDASTRIAGIQSGEYDVITNAPYDNYDQLMAADNVEVITFEYGTQWAVYNKAQGVFADPKMRQAVNAAFDLESVMHAAFANTDFYELDPGYMNNSSENWYSDAGLDAYNQNDPEKAKQLLEEAGYDGELVRILTSRDYDRQYNAAVVMKEQLDAIGMNVELEVFDWPTLTERREDPENWEILTASGPFFATPTKHVLLNPNWAGWTSDPYITESLQELNVAASQEEAKEIWNEIEGFLWDEYLPATILGKFDEIVATTDKVQGFSEFLGGVFWNTSVSE</sequence>
<proteinExistence type="predicted"/>
<evidence type="ECO:0000256" key="2">
    <source>
        <dbReference type="SAM" id="SignalP"/>
    </source>
</evidence>
<evidence type="ECO:0000256" key="1">
    <source>
        <dbReference type="ARBA" id="ARBA00022729"/>
    </source>
</evidence>
<dbReference type="PIRSF" id="PIRSF002741">
    <property type="entry name" value="MppA"/>
    <property type="match status" value="1"/>
</dbReference>
<dbReference type="GO" id="GO:0015833">
    <property type="term" value="P:peptide transport"/>
    <property type="evidence" value="ECO:0007669"/>
    <property type="project" value="TreeGrafter"/>
</dbReference>
<dbReference type="SUPFAM" id="SSF53850">
    <property type="entry name" value="Periplasmic binding protein-like II"/>
    <property type="match status" value="1"/>
</dbReference>
<evidence type="ECO:0000313" key="4">
    <source>
        <dbReference type="EMBL" id="XDK33107.1"/>
    </source>
</evidence>
<dbReference type="EMBL" id="CP162599">
    <property type="protein sequence ID" value="XDK33107.1"/>
    <property type="molecule type" value="Genomic_DNA"/>
</dbReference>
<organism evidence="4">
    <name type="scientific">Ornithinibacillus sp. 4-3</name>
    <dbReference type="NCBI Taxonomy" id="3231488"/>
    <lineage>
        <taxon>Bacteria</taxon>
        <taxon>Bacillati</taxon>
        <taxon>Bacillota</taxon>
        <taxon>Bacilli</taxon>
        <taxon>Bacillales</taxon>
        <taxon>Bacillaceae</taxon>
        <taxon>Ornithinibacillus</taxon>
    </lineage>
</organism>
<accession>A0AB39HMD2</accession>